<evidence type="ECO:0000256" key="1">
    <source>
        <dbReference type="ARBA" id="ARBA00004945"/>
    </source>
</evidence>
<dbReference type="UniPathway" id="UPA00904">
    <property type="reaction ID" value="UER00871"/>
</dbReference>
<dbReference type="PANTHER" id="PTHR46832:SF2">
    <property type="entry name" value="FUTALOSINE HYDROLASE"/>
    <property type="match status" value="1"/>
</dbReference>
<comment type="pathway">
    <text evidence="5">Quinol/quinone metabolism; menaquinone biosynthesis.</text>
</comment>
<comment type="catalytic activity">
    <reaction evidence="5">
        <text>futalosine + H2O = dehypoxanthine futalosine + hypoxanthine</text>
        <dbReference type="Rhea" id="RHEA:25904"/>
        <dbReference type="ChEBI" id="CHEBI:15377"/>
        <dbReference type="ChEBI" id="CHEBI:17368"/>
        <dbReference type="ChEBI" id="CHEBI:58863"/>
        <dbReference type="ChEBI" id="CHEBI:58864"/>
        <dbReference type="EC" id="3.2.2.26"/>
    </reaction>
</comment>
<name>A0A2U3QLD2_9BACT</name>
<keyword evidence="2" id="KW-0028">Amino-acid biosynthesis</keyword>
<dbReference type="GO" id="GO:0008782">
    <property type="term" value="F:adenosylhomocysteine nucleosidase activity"/>
    <property type="evidence" value="ECO:0007669"/>
    <property type="project" value="InterPro"/>
</dbReference>
<dbReference type="InterPro" id="IPR000845">
    <property type="entry name" value="Nucleoside_phosphorylase_d"/>
</dbReference>
<dbReference type="GO" id="GO:0019509">
    <property type="term" value="P:L-methionine salvage from methylthioadenosine"/>
    <property type="evidence" value="ECO:0007669"/>
    <property type="project" value="UniProtKB-UniPathway"/>
</dbReference>
<comment type="pathway">
    <text evidence="1">Amino-acid biosynthesis; L-methionine biosynthesis via salvage pathway; S-methyl-5-thio-alpha-D-ribose 1-phosphate from S-methyl-5'-thioadenosine (hydrolase route): step 1/2.</text>
</comment>
<dbReference type="GO" id="GO:0009234">
    <property type="term" value="P:menaquinone biosynthetic process"/>
    <property type="evidence" value="ECO:0007669"/>
    <property type="project" value="UniProtKB-UniRule"/>
</dbReference>
<evidence type="ECO:0000256" key="6">
    <source>
        <dbReference type="NCBIfam" id="TIGR03664"/>
    </source>
</evidence>
<dbReference type="NCBIfam" id="TIGR01704">
    <property type="entry name" value="MTA_SAH-Nsdase"/>
    <property type="match status" value="1"/>
</dbReference>
<evidence type="ECO:0000313" key="8">
    <source>
        <dbReference type="EMBL" id="SPQ02211.1"/>
    </source>
</evidence>
<evidence type="ECO:0000313" key="9">
    <source>
        <dbReference type="Proteomes" id="UP000245125"/>
    </source>
</evidence>
<keyword evidence="5" id="KW-0474">Menaquinone biosynthesis</keyword>
<gene>
    <name evidence="5" type="primary">mqnB</name>
    <name evidence="8" type="ORF">NBG4_990014</name>
</gene>
<dbReference type="PANTHER" id="PTHR46832">
    <property type="entry name" value="5'-METHYLTHIOADENOSINE/S-ADENOSYLHOMOCYSTEINE NUCLEOSIDASE"/>
    <property type="match status" value="1"/>
</dbReference>
<proteinExistence type="inferred from homology"/>
<dbReference type="Proteomes" id="UP000245125">
    <property type="component" value="Unassembled WGS sequence"/>
</dbReference>
<dbReference type="GO" id="GO:0009164">
    <property type="term" value="P:nucleoside catabolic process"/>
    <property type="evidence" value="ECO:0007669"/>
    <property type="project" value="InterPro"/>
</dbReference>
<dbReference type="InterPro" id="IPR019963">
    <property type="entry name" value="FL_hydrolase_MqnB"/>
</dbReference>
<keyword evidence="4" id="KW-0486">Methionine biosynthesis</keyword>
<dbReference type="AlphaFoldDB" id="A0A2U3QLD2"/>
<feature type="domain" description="Nucleoside phosphorylase" evidence="7">
    <location>
        <begin position="6"/>
        <end position="238"/>
    </location>
</feature>
<dbReference type="HAMAP" id="MF_00991">
    <property type="entry name" value="MqnB"/>
    <property type="match status" value="1"/>
</dbReference>
<dbReference type="InterPro" id="IPR010049">
    <property type="entry name" value="MTA_SAH_Nsdase"/>
</dbReference>
<evidence type="ECO:0000256" key="5">
    <source>
        <dbReference type="HAMAP-Rule" id="MF_00991"/>
    </source>
</evidence>
<dbReference type="OrthoDB" id="9788270at2"/>
<evidence type="ECO:0000256" key="3">
    <source>
        <dbReference type="ARBA" id="ARBA00022801"/>
    </source>
</evidence>
<dbReference type="NCBIfam" id="TIGR03664">
    <property type="entry name" value="fut_nucase"/>
    <property type="match status" value="1"/>
</dbReference>
<protein>
    <recommendedName>
        <fullName evidence="5 6">Futalosine hydrolase</fullName>
        <shortName evidence="5">FL hydrolase</shortName>
        <ecNumber evidence="5 6">3.2.2.26</ecNumber>
    </recommendedName>
    <alternativeName>
        <fullName evidence="5">Futalosine nucleosidase</fullName>
    </alternativeName>
    <alternativeName>
        <fullName evidence="5">Menaquinone biosynthetic enzyme MqnB</fullName>
    </alternativeName>
</protein>
<dbReference type="GO" id="GO:0019284">
    <property type="term" value="P:L-methionine salvage from S-adenosylmethionine"/>
    <property type="evidence" value="ECO:0007669"/>
    <property type="project" value="TreeGrafter"/>
</dbReference>
<dbReference type="Gene3D" id="3.40.50.1580">
    <property type="entry name" value="Nucleoside phosphorylase domain"/>
    <property type="match status" value="1"/>
</dbReference>
<sequence length="245" mass="26670">MKKNKTIGMIAAVPLEGNSIARRLGSTPVHNTGGLSWHTGRLGGAEIVFVVSGMGKTNASHAATILIRNYHPSLVVNFGVGGAYPSSELKKGDIAVASREVYADEGVLLKNGFQTLEYIDIPLFKKGRQMYFNELPADKEASRLMMAAARTCGFRTLRGTFATVSTCTGTRQRAGELSKRFVAICENMEGAAIAHICLIYDVPFVEVRGISNIAEERDKSKWNIRTASANCQKTVMEFSAQYIGR</sequence>
<keyword evidence="9" id="KW-1185">Reference proteome</keyword>
<evidence type="ECO:0000256" key="4">
    <source>
        <dbReference type="ARBA" id="ARBA00023167"/>
    </source>
</evidence>
<organism evidence="8 9">
    <name type="scientific">Candidatus Sulfobium mesophilum</name>
    <dbReference type="NCBI Taxonomy" id="2016548"/>
    <lineage>
        <taxon>Bacteria</taxon>
        <taxon>Pseudomonadati</taxon>
        <taxon>Nitrospirota</taxon>
        <taxon>Nitrospiria</taxon>
        <taxon>Nitrospirales</taxon>
        <taxon>Nitrospiraceae</taxon>
        <taxon>Candidatus Sulfobium</taxon>
    </lineage>
</organism>
<comment type="similarity">
    <text evidence="5">Belongs to the PNP/UDP phosphorylase family. Futalosine hydrolase subfamily.</text>
</comment>
<evidence type="ECO:0000259" key="7">
    <source>
        <dbReference type="Pfam" id="PF01048"/>
    </source>
</evidence>
<dbReference type="UniPathway" id="UPA00079"/>
<evidence type="ECO:0000256" key="2">
    <source>
        <dbReference type="ARBA" id="ARBA00022605"/>
    </source>
</evidence>
<dbReference type="SUPFAM" id="SSF53167">
    <property type="entry name" value="Purine and uridine phosphorylases"/>
    <property type="match status" value="1"/>
</dbReference>
<accession>A0A2U3QLD2</accession>
<dbReference type="InterPro" id="IPR035994">
    <property type="entry name" value="Nucleoside_phosphorylase_sf"/>
</dbReference>
<keyword evidence="3 5" id="KW-0378">Hydrolase</keyword>
<dbReference type="GO" id="GO:0008930">
    <property type="term" value="F:methylthioadenosine nucleosidase activity"/>
    <property type="evidence" value="ECO:0007669"/>
    <property type="project" value="InterPro"/>
</dbReference>
<comment type="function">
    <text evidence="5">Catalyzes the hydrolysis of futalosine (FL) to dehypoxanthine futalosine (DHFL) and hypoxanthine, a step in the biosynthesis of menaquinone (MK, vitamin K2).</text>
</comment>
<dbReference type="CDD" id="cd17766">
    <property type="entry name" value="futalosine_nucleosidase_MqnB"/>
    <property type="match status" value="1"/>
</dbReference>
<dbReference type="GO" id="GO:0005829">
    <property type="term" value="C:cytosol"/>
    <property type="evidence" value="ECO:0007669"/>
    <property type="project" value="TreeGrafter"/>
</dbReference>
<dbReference type="EC" id="3.2.2.26" evidence="5 6"/>
<dbReference type="Pfam" id="PF01048">
    <property type="entry name" value="PNP_UDP_1"/>
    <property type="match status" value="1"/>
</dbReference>
<dbReference type="EMBL" id="OUUY01000151">
    <property type="protein sequence ID" value="SPQ02211.1"/>
    <property type="molecule type" value="Genomic_DNA"/>
</dbReference>
<reference evidence="9" key="1">
    <citation type="submission" date="2018-03" db="EMBL/GenBank/DDBJ databases">
        <authorList>
            <person name="Zecchin S."/>
        </authorList>
    </citation>
    <scope>NUCLEOTIDE SEQUENCE [LARGE SCALE GENOMIC DNA]</scope>
</reference>